<evidence type="ECO:0000256" key="1">
    <source>
        <dbReference type="SAM" id="MobiDB-lite"/>
    </source>
</evidence>
<dbReference type="InterPro" id="IPR019268">
    <property type="entry name" value="DUF2278"/>
</dbReference>
<feature type="region of interest" description="Disordered" evidence="1">
    <location>
        <begin position="148"/>
        <end position="184"/>
    </location>
</feature>
<protein>
    <submittedName>
        <fullName evidence="2">DUF2278 family protein</fullName>
    </submittedName>
</protein>
<sequence>MPFPANKTYGILQLQVTDVEGTHTSSYSGLSHFNLLGSDGQKSYQINIDLQSSSNPNVVLYNATIASSDMQNILNAAGGSNPGFQALSSQPGTGALDLLRQSLFAPVVSAWQSSTASSADQIGSQLSAALSVGASLVVFGTYYDDNDNSNESRYGRDRAQTNSQLPPRGMDDVHLNQGTPDSQEQCRDNGIYQDGALFILNSDGSANAFFFMFAGQCLQTDSNGNCVNGVCSTQQSETAATPA</sequence>
<organism evidence="2">
    <name type="scientific">Chitinibacter mangrovi</name>
    <dbReference type="NCBI Taxonomy" id="3153927"/>
    <lineage>
        <taxon>Bacteria</taxon>
        <taxon>Pseudomonadati</taxon>
        <taxon>Pseudomonadota</taxon>
        <taxon>Betaproteobacteria</taxon>
        <taxon>Neisseriales</taxon>
        <taxon>Chitinibacteraceae</taxon>
        <taxon>Chitinibacter</taxon>
    </lineage>
</organism>
<name>A0AAU7FE38_9NEIS</name>
<proteinExistence type="predicted"/>
<accession>A0AAU7FE38</accession>
<reference evidence="2" key="1">
    <citation type="submission" date="2024-05" db="EMBL/GenBank/DDBJ databases">
        <authorList>
            <person name="Yang L."/>
            <person name="Pan L."/>
        </authorList>
    </citation>
    <scope>NUCLEOTIDE SEQUENCE</scope>
    <source>
        <strain evidence="2">FCG-7</strain>
    </source>
</reference>
<evidence type="ECO:0000313" key="2">
    <source>
        <dbReference type="EMBL" id="XBM02139.1"/>
    </source>
</evidence>
<gene>
    <name evidence="2" type="ORF">ABHF33_07705</name>
</gene>
<dbReference type="RefSeq" id="WP_348946413.1">
    <property type="nucleotide sequence ID" value="NZ_CP157355.1"/>
</dbReference>
<dbReference type="KEGG" id="cmav:ABHF33_07705"/>
<dbReference type="EMBL" id="CP157355">
    <property type="protein sequence ID" value="XBM02139.1"/>
    <property type="molecule type" value="Genomic_DNA"/>
</dbReference>
<dbReference type="Pfam" id="PF10042">
    <property type="entry name" value="DUF2278"/>
    <property type="match status" value="1"/>
</dbReference>
<dbReference type="AlphaFoldDB" id="A0AAU7FE38"/>